<feature type="compositionally biased region" description="Polar residues" evidence="5">
    <location>
        <begin position="229"/>
        <end position="242"/>
    </location>
</feature>
<keyword evidence="2" id="KW-0238">DNA-binding</keyword>
<dbReference type="OMA" id="CFTEAHI"/>
<accession>A0A200Q267</accession>
<dbReference type="STRING" id="56857.A0A200Q267"/>
<dbReference type="SUPFAM" id="SSF101941">
    <property type="entry name" value="NAC domain"/>
    <property type="match status" value="1"/>
</dbReference>
<dbReference type="GO" id="GO:0003677">
    <property type="term" value="F:DNA binding"/>
    <property type="evidence" value="ECO:0007669"/>
    <property type="project" value="UniProtKB-KW"/>
</dbReference>
<feature type="region of interest" description="Disordered" evidence="5">
    <location>
        <begin position="397"/>
        <end position="432"/>
    </location>
</feature>
<evidence type="ECO:0000259" key="6">
    <source>
        <dbReference type="PROSITE" id="PS51005"/>
    </source>
</evidence>
<evidence type="ECO:0000256" key="4">
    <source>
        <dbReference type="ARBA" id="ARBA00023242"/>
    </source>
</evidence>
<gene>
    <name evidence="7" type="ORF">BVC80_1715g78</name>
</gene>
<dbReference type="Proteomes" id="UP000195402">
    <property type="component" value="Unassembled WGS sequence"/>
</dbReference>
<feature type="region of interest" description="Disordered" evidence="5">
    <location>
        <begin position="318"/>
        <end position="338"/>
    </location>
</feature>
<organism evidence="7 8">
    <name type="scientific">Macleaya cordata</name>
    <name type="common">Five-seeded plume-poppy</name>
    <name type="synonym">Bocconia cordata</name>
    <dbReference type="NCBI Taxonomy" id="56857"/>
    <lineage>
        <taxon>Eukaryota</taxon>
        <taxon>Viridiplantae</taxon>
        <taxon>Streptophyta</taxon>
        <taxon>Embryophyta</taxon>
        <taxon>Tracheophyta</taxon>
        <taxon>Spermatophyta</taxon>
        <taxon>Magnoliopsida</taxon>
        <taxon>Ranunculales</taxon>
        <taxon>Papaveraceae</taxon>
        <taxon>Papaveroideae</taxon>
        <taxon>Macleaya</taxon>
    </lineage>
</organism>
<evidence type="ECO:0000313" key="8">
    <source>
        <dbReference type="Proteomes" id="UP000195402"/>
    </source>
</evidence>
<evidence type="ECO:0000256" key="3">
    <source>
        <dbReference type="ARBA" id="ARBA00023163"/>
    </source>
</evidence>
<feature type="region of interest" description="Disordered" evidence="5">
    <location>
        <begin position="203"/>
        <end position="244"/>
    </location>
</feature>
<sequence>MCPSAPVSLSTTPEDIGFNWTDEGMVTCLERTICGAPLPVNMITDVNPYNMLPWLLLDDVLYFSSSDLKATETGYWKAGEDHKTDLKATETGYWKAEEDHKIFANCTTIGLRTTLQFYTGQAPSGEKTNWMMHAYRINQERLLEINKGQDSSSLCRVFLNHCKSPNHEQQQQHGAGGHDVNGKPVSLNSEENYQQRGAGVHDVNDKSVSLNPEENNQQRGAGVHEVNDESVSLNPEENNQQRGADVHDVNDNFVSLNSEENNQNIIHPTSRSEVISRDNEHGLLAVFEKDLREPNTYYSTQDLHENYDFSREDFFELNDLTNPESPTSSSENSSSLTMSSDDYFDASALLRDIEADQIMQRKYTDNKLSVPGALSPTPVAIREEPSGAEQRLLDSLASNDVVNMKNVGDGNEGSPKSSENEVASSSSSESVNQAALAAVESEAIVDRSSSRMTKLRKKYWCFKPF</sequence>
<feature type="region of interest" description="Disordered" evidence="5">
    <location>
        <begin position="166"/>
        <end position="187"/>
    </location>
</feature>
<comment type="caution">
    <text evidence="7">The sequence shown here is derived from an EMBL/GenBank/DDBJ whole genome shotgun (WGS) entry which is preliminary data.</text>
</comment>
<evidence type="ECO:0000256" key="5">
    <source>
        <dbReference type="SAM" id="MobiDB-lite"/>
    </source>
</evidence>
<keyword evidence="3" id="KW-0804">Transcription</keyword>
<evidence type="ECO:0000313" key="7">
    <source>
        <dbReference type="EMBL" id="OVA04556.1"/>
    </source>
</evidence>
<dbReference type="EMBL" id="MVGT01003299">
    <property type="protein sequence ID" value="OVA04556.1"/>
    <property type="molecule type" value="Genomic_DNA"/>
</dbReference>
<dbReference type="OrthoDB" id="1625833at2759"/>
<feature type="compositionally biased region" description="Low complexity" evidence="5">
    <location>
        <begin position="320"/>
        <end position="338"/>
    </location>
</feature>
<evidence type="ECO:0000256" key="1">
    <source>
        <dbReference type="ARBA" id="ARBA00023015"/>
    </source>
</evidence>
<feature type="compositionally biased region" description="Low complexity" evidence="5">
    <location>
        <begin position="420"/>
        <end position="432"/>
    </location>
</feature>
<keyword evidence="4" id="KW-0539">Nucleus</keyword>
<proteinExistence type="predicted"/>
<dbReference type="InParanoid" id="A0A200Q267"/>
<dbReference type="GO" id="GO:0006355">
    <property type="term" value="P:regulation of DNA-templated transcription"/>
    <property type="evidence" value="ECO:0007669"/>
    <property type="project" value="InterPro"/>
</dbReference>
<evidence type="ECO:0000256" key="2">
    <source>
        <dbReference type="ARBA" id="ARBA00023125"/>
    </source>
</evidence>
<dbReference type="PANTHER" id="PTHR31719:SF43">
    <property type="entry name" value="NAC TRANSCRIPTION FACTOR 56"/>
    <property type="match status" value="1"/>
</dbReference>
<dbReference type="AlphaFoldDB" id="A0A200Q267"/>
<dbReference type="Pfam" id="PF02365">
    <property type="entry name" value="NAM"/>
    <property type="match status" value="1"/>
</dbReference>
<dbReference type="PANTHER" id="PTHR31719">
    <property type="entry name" value="NAC TRANSCRIPTION FACTOR 56"/>
    <property type="match status" value="1"/>
</dbReference>
<dbReference type="Gene3D" id="2.170.150.80">
    <property type="entry name" value="NAC domain"/>
    <property type="match status" value="1"/>
</dbReference>
<feature type="domain" description="NAC" evidence="6">
    <location>
        <begin position="12"/>
        <end position="160"/>
    </location>
</feature>
<protein>
    <submittedName>
        <fullName evidence="7">NAC domain</fullName>
    </submittedName>
</protein>
<keyword evidence="8" id="KW-1185">Reference proteome</keyword>
<dbReference type="PROSITE" id="PS51005">
    <property type="entry name" value="NAC"/>
    <property type="match status" value="1"/>
</dbReference>
<reference evidence="7 8" key="1">
    <citation type="journal article" date="2017" name="Mol. Plant">
        <title>The Genome of Medicinal Plant Macleaya cordata Provides New Insights into Benzylisoquinoline Alkaloids Metabolism.</title>
        <authorList>
            <person name="Liu X."/>
            <person name="Liu Y."/>
            <person name="Huang P."/>
            <person name="Ma Y."/>
            <person name="Qing Z."/>
            <person name="Tang Q."/>
            <person name="Cao H."/>
            <person name="Cheng P."/>
            <person name="Zheng Y."/>
            <person name="Yuan Z."/>
            <person name="Zhou Y."/>
            <person name="Liu J."/>
            <person name="Tang Z."/>
            <person name="Zhuo Y."/>
            <person name="Zhang Y."/>
            <person name="Yu L."/>
            <person name="Huang J."/>
            <person name="Yang P."/>
            <person name="Peng Q."/>
            <person name="Zhang J."/>
            <person name="Jiang W."/>
            <person name="Zhang Z."/>
            <person name="Lin K."/>
            <person name="Ro D.K."/>
            <person name="Chen X."/>
            <person name="Xiong X."/>
            <person name="Shang Y."/>
            <person name="Huang S."/>
            <person name="Zeng J."/>
        </authorList>
    </citation>
    <scope>NUCLEOTIDE SEQUENCE [LARGE SCALE GENOMIC DNA]</scope>
    <source>
        <strain evidence="8">cv. BLH2017</strain>
        <tissue evidence="7">Root</tissue>
    </source>
</reference>
<feature type="compositionally biased region" description="Polar residues" evidence="5">
    <location>
        <begin position="206"/>
        <end position="219"/>
    </location>
</feature>
<dbReference type="InterPro" id="IPR003441">
    <property type="entry name" value="NAC-dom"/>
</dbReference>
<name>A0A200Q267_MACCD</name>
<dbReference type="InterPro" id="IPR036093">
    <property type="entry name" value="NAC_dom_sf"/>
</dbReference>
<keyword evidence="1" id="KW-0805">Transcription regulation</keyword>